<dbReference type="CDD" id="cd16025">
    <property type="entry name" value="PAS_like"/>
    <property type="match status" value="1"/>
</dbReference>
<dbReference type="Pfam" id="PF00884">
    <property type="entry name" value="Sulfatase"/>
    <property type="match status" value="1"/>
</dbReference>
<evidence type="ECO:0000256" key="5">
    <source>
        <dbReference type="SAM" id="SignalP"/>
    </source>
</evidence>
<feature type="chain" id="PRO_5015531113" evidence="5">
    <location>
        <begin position="22"/>
        <end position="540"/>
    </location>
</feature>
<dbReference type="PANTHER" id="PTHR42693:SF53">
    <property type="entry name" value="ENDO-4-O-SULFATASE"/>
    <property type="match status" value="1"/>
</dbReference>
<dbReference type="PANTHER" id="PTHR42693">
    <property type="entry name" value="ARYLSULFATASE FAMILY MEMBER"/>
    <property type="match status" value="1"/>
</dbReference>
<dbReference type="GO" id="GO:0004065">
    <property type="term" value="F:arylsulfatase activity"/>
    <property type="evidence" value="ECO:0007669"/>
    <property type="project" value="TreeGrafter"/>
</dbReference>
<feature type="domain" description="Sulfatase N-terminal" evidence="6">
    <location>
        <begin position="25"/>
        <end position="439"/>
    </location>
</feature>
<accession>A0A2S8G375</accession>
<dbReference type="AlphaFoldDB" id="A0A2S8G375"/>
<gene>
    <name evidence="7" type="ORF">C5Y96_02345</name>
</gene>
<dbReference type="SUPFAM" id="SSF53649">
    <property type="entry name" value="Alkaline phosphatase-like"/>
    <property type="match status" value="1"/>
</dbReference>
<keyword evidence="4" id="KW-0106">Calcium</keyword>
<evidence type="ECO:0000313" key="7">
    <source>
        <dbReference type="EMBL" id="PQO38740.1"/>
    </source>
</evidence>
<dbReference type="InterPro" id="IPR000917">
    <property type="entry name" value="Sulfatase_N"/>
</dbReference>
<dbReference type="InterPro" id="IPR024607">
    <property type="entry name" value="Sulfatase_CS"/>
</dbReference>
<keyword evidence="5" id="KW-0732">Signal</keyword>
<evidence type="ECO:0000256" key="3">
    <source>
        <dbReference type="ARBA" id="ARBA00022801"/>
    </source>
</evidence>
<dbReference type="Proteomes" id="UP000240009">
    <property type="component" value="Unassembled WGS sequence"/>
</dbReference>
<dbReference type="FunFam" id="3.40.720.10:FF:000047">
    <property type="entry name" value="Arylsulfatase"/>
    <property type="match status" value="1"/>
</dbReference>
<feature type="signal peptide" evidence="5">
    <location>
        <begin position="1"/>
        <end position="21"/>
    </location>
</feature>
<dbReference type="Gene3D" id="3.30.1120.10">
    <property type="match status" value="1"/>
</dbReference>
<evidence type="ECO:0000256" key="4">
    <source>
        <dbReference type="ARBA" id="ARBA00022837"/>
    </source>
</evidence>
<name>A0A2S8G375_9BACT</name>
<dbReference type="GO" id="GO:0046872">
    <property type="term" value="F:metal ion binding"/>
    <property type="evidence" value="ECO:0007669"/>
    <property type="project" value="UniProtKB-KW"/>
</dbReference>
<protein>
    <submittedName>
        <fullName evidence="7">Arylsulfatase</fullName>
    </submittedName>
</protein>
<dbReference type="InterPro" id="IPR017850">
    <property type="entry name" value="Alkaline_phosphatase_core_sf"/>
</dbReference>
<keyword evidence="3" id="KW-0378">Hydrolase</keyword>
<dbReference type="OrthoDB" id="9783154at2"/>
<dbReference type="PROSITE" id="PS00149">
    <property type="entry name" value="SULFATASE_2"/>
    <property type="match status" value="1"/>
</dbReference>
<organism evidence="7 8">
    <name type="scientific">Blastopirellula marina</name>
    <dbReference type="NCBI Taxonomy" id="124"/>
    <lineage>
        <taxon>Bacteria</taxon>
        <taxon>Pseudomonadati</taxon>
        <taxon>Planctomycetota</taxon>
        <taxon>Planctomycetia</taxon>
        <taxon>Pirellulales</taxon>
        <taxon>Pirellulaceae</taxon>
        <taxon>Blastopirellula</taxon>
    </lineage>
</organism>
<reference evidence="7 8" key="1">
    <citation type="submission" date="2018-02" db="EMBL/GenBank/DDBJ databases">
        <title>Comparative genomes isolates from brazilian mangrove.</title>
        <authorList>
            <person name="Araujo J.E."/>
            <person name="Taketani R.G."/>
            <person name="Silva M.C.P."/>
            <person name="Loureco M.V."/>
            <person name="Andreote F.D."/>
        </authorList>
    </citation>
    <scope>NUCLEOTIDE SEQUENCE [LARGE SCALE GENOMIC DNA]</scope>
    <source>
        <strain evidence="7 8">HEX-2 MGV</strain>
    </source>
</reference>
<comment type="similarity">
    <text evidence="1">Belongs to the sulfatase family.</text>
</comment>
<evidence type="ECO:0000256" key="1">
    <source>
        <dbReference type="ARBA" id="ARBA00008779"/>
    </source>
</evidence>
<evidence type="ECO:0000259" key="6">
    <source>
        <dbReference type="Pfam" id="PF00884"/>
    </source>
</evidence>
<evidence type="ECO:0000313" key="8">
    <source>
        <dbReference type="Proteomes" id="UP000240009"/>
    </source>
</evidence>
<evidence type="ECO:0000256" key="2">
    <source>
        <dbReference type="ARBA" id="ARBA00022723"/>
    </source>
</evidence>
<dbReference type="InterPro" id="IPR050738">
    <property type="entry name" value="Sulfatase"/>
</dbReference>
<comment type="caution">
    <text evidence="7">The sequence shown here is derived from an EMBL/GenBank/DDBJ whole genome shotgun (WGS) entry which is preliminary data.</text>
</comment>
<sequence>MNFSFSCACLCVLLLSSIARADDRPNIVVIMLDDLGYSDLGCYGGEIQTPNIDSLAQNGLRFTSFYNCARCCPTRAALLTGLYPHQVGLIRNGRSLTRNGVTIAEALGQAGYQTAMAGKWHLSQTNPIDDRQKQLDWLNHQADFDRPFAPLDTYPAKRGFQRHFGPVWGVVNYFDPFSLVDGTEIVKEVPDDFYMTDAITDKAVDYIEAMSKKDAPFFLYVAHTAPHWPLHAKPEDIAKYEKTYVEGWQKLRDERYARMIEMGLIDPQTYPKPQLQGEGPDWQAMDDEHRKHMAQLMAVHAAMVDCVDQGIGRIVETLKATNRMDNTLILIMADNGASPERYLNPGFDRPNKTRDGHKIQYEGVFNPGSETTWGYIGSYWANAANTPFRYWKAQSFEGGTHTPMIAHWPGGLKTRPGSLTDQPGHVMDVMPTCLEIAGAKYPKTYAEHDITPLEGKSLSAILRDEKRAGHDQLFFEHEGGKAVIADGWKLVQPKQNGKWELYHLAADRTETMNVAGDHPERLQQMKTNWQTWFDRVKPAN</sequence>
<keyword evidence="2" id="KW-0479">Metal-binding</keyword>
<proteinExistence type="inferred from homology"/>
<dbReference type="Gene3D" id="3.40.720.10">
    <property type="entry name" value="Alkaline Phosphatase, subunit A"/>
    <property type="match status" value="1"/>
</dbReference>
<dbReference type="EMBL" id="PUIA01000016">
    <property type="protein sequence ID" value="PQO38740.1"/>
    <property type="molecule type" value="Genomic_DNA"/>
</dbReference>